<proteinExistence type="predicted"/>
<evidence type="ECO:0000259" key="4">
    <source>
        <dbReference type="PROSITE" id="PS50943"/>
    </source>
</evidence>
<dbReference type="AlphaFoldDB" id="A0AAW4FUJ1"/>
<dbReference type="GO" id="GO:0003700">
    <property type="term" value="F:DNA-binding transcription factor activity"/>
    <property type="evidence" value="ECO:0007669"/>
    <property type="project" value="TreeGrafter"/>
</dbReference>
<dbReference type="Proteomes" id="UP000744980">
    <property type="component" value="Unassembled WGS sequence"/>
</dbReference>
<evidence type="ECO:0000256" key="1">
    <source>
        <dbReference type="ARBA" id="ARBA00023015"/>
    </source>
</evidence>
<comment type="caution">
    <text evidence="5">The sequence shown here is derived from an EMBL/GenBank/DDBJ whole genome shotgun (WGS) entry which is preliminary data.</text>
</comment>
<dbReference type="Gene3D" id="1.10.260.40">
    <property type="entry name" value="lambda repressor-like DNA-binding domains"/>
    <property type="match status" value="1"/>
</dbReference>
<keyword evidence="2" id="KW-0238">DNA-binding</keyword>
<dbReference type="SUPFAM" id="SSF47413">
    <property type="entry name" value="lambda repressor-like DNA-binding domains"/>
    <property type="match status" value="1"/>
</dbReference>
<dbReference type="EMBL" id="WXFA01000036">
    <property type="protein sequence ID" value="MBM3095004.1"/>
    <property type="molecule type" value="Genomic_DNA"/>
</dbReference>
<dbReference type="InterPro" id="IPR050807">
    <property type="entry name" value="TransReg_Diox_bact_type"/>
</dbReference>
<evidence type="ECO:0000313" key="5">
    <source>
        <dbReference type="EMBL" id="MBM3095004.1"/>
    </source>
</evidence>
<dbReference type="Pfam" id="PF01381">
    <property type="entry name" value="HTH_3"/>
    <property type="match status" value="1"/>
</dbReference>
<dbReference type="GO" id="GO:0005829">
    <property type="term" value="C:cytosol"/>
    <property type="evidence" value="ECO:0007669"/>
    <property type="project" value="TreeGrafter"/>
</dbReference>
<dbReference type="GO" id="GO:0003677">
    <property type="term" value="F:DNA binding"/>
    <property type="evidence" value="ECO:0007669"/>
    <property type="project" value="UniProtKB-KW"/>
</dbReference>
<dbReference type="PANTHER" id="PTHR46797">
    <property type="entry name" value="HTH-TYPE TRANSCRIPTIONAL REGULATOR"/>
    <property type="match status" value="1"/>
</dbReference>
<accession>A0AAW4FUJ1</accession>
<dbReference type="PROSITE" id="PS50943">
    <property type="entry name" value="HTH_CROC1"/>
    <property type="match status" value="1"/>
</dbReference>
<dbReference type="CDD" id="cd00093">
    <property type="entry name" value="HTH_XRE"/>
    <property type="match status" value="1"/>
</dbReference>
<keyword evidence="1" id="KW-0805">Transcription regulation</keyword>
<dbReference type="RefSeq" id="WP_203529511.1">
    <property type="nucleotide sequence ID" value="NZ_CP083375.1"/>
</dbReference>
<organism evidence="5 6">
    <name type="scientific">Ensifer canadensis</name>
    <dbReference type="NCBI Taxonomy" id="555315"/>
    <lineage>
        <taxon>Bacteria</taxon>
        <taxon>Pseudomonadati</taxon>
        <taxon>Pseudomonadota</taxon>
        <taxon>Alphaproteobacteria</taxon>
        <taxon>Hyphomicrobiales</taxon>
        <taxon>Rhizobiaceae</taxon>
        <taxon>Sinorhizobium/Ensifer group</taxon>
        <taxon>Ensifer</taxon>
    </lineage>
</organism>
<dbReference type="InterPro" id="IPR001387">
    <property type="entry name" value="Cro/C1-type_HTH"/>
</dbReference>
<feature type="domain" description="HTH cro/C1-type" evidence="4">
    <location>
        <begin position="11"/>
        <end position="66"/>
    </location>
</feature>
<dbReference type="InterPro" id="IPR010982">
    <property type="entry name" value="Lambda_DNA-bd_dom_sf"/>
</dbReference>
<name>A0AAW4FUJ1_9HYPH</name>
<keyword evidence="6" id="KW-1185">Reference proteome</keyword>
<evidence type="ECO:0000256" key="2">
    <source>
        <dbReference type="ARBA" id="ARBA00023125"/>
    </source>
</evidence>
<sequence length="88" mass="9676">MNIRETFALNLRTLRNAKGLSQEELALRANVHRTYVSSLERCVYSPTIDMVDGLAQILGVEAFEMLVSKRNSGEKKTAKSGSESSSAV</sequence>
<dbReference type="PANTHER" id="PTHR46797:SF23">
    <property type="entry name" value="HTH-TYPE TRANSCRIPTIONAL REGULATOR SUTR"/>
    <property type="match status" value="1"/>
</dbReference>
<gene>
    <name evidence="5" type="ORF">GFB56_30170</name>
</gene>
<reference evidence="5 6" key="1">
    <citation type="submission" date="2020-01" db="EMBL/GenBank/DDBJ databases">
        <title>Draft genome assembly of Ensifer adhaerens T173.</title>
        <authorList>
            <person name="Craig J.E."/>
            <person name="Stinchcombe J.R."/>
        </authorList>
    </citation>
    <scope>NUCLEOTIDE SEQUENCE [LARGE SCALE GENOMIC DNA]</scope>
    <source>
        <strain evidence="5 6">T173</strain>
    </source>
</reference>
<evidence type="ECO:0000256" key="3">
    <source>
        <dbReference type="ARBA" id="ARBA00023163"/>
    </source>
</evidence>
<dbReference type="SMART" id="SM00530">
    <property type="entry name" value="HTH_XRE"/>
    <property type="match status" value="1"/>
</dbReference>
<evidence type="ECO:0000313" key="6">
    <source>
        <dbReference type="Proteomes" id="UP000744980"/>
    </source>
</evidence>
<keyword evidence="3" id="KW-0804">Transcription</keyword>
<protein>
    <submittedName>
        <fullName evidence="5">Helix-turn-helix domain-containing protein</fullName>
    </submittedName>
</protein>